<protein>
    <submittedName>
        <fullName evidence="2">Uncharacterized protein</fullName>
    </submittedName>
</protein>
<comment type="caution">
    <text evidence="2">The sequence shown here is derived from an EMBL/GenBank/DDBJ whole genome shotgun (WGS) entry which is preliminary data.</text>
</comment>
<evidence type="ECO:0000256" key="1">
    <source>
        <dbReference type="SAM" id="Phobius"/>
    </source>
</evidence>
<evidence type="ECO:0000313" key="2">
    <source>
        <dbReference type="EMBL" id="KAH3682795.1"/>
    </source>
</evidence>
<organism evidence="2 3">
    <name type="scientific">Wickerhamomyces pijperi</name>
    <name type="common">Yeast</name>
    <name type="synonym">Pichia pijperi</name>
    <dbReference type="NCBI Taxonomy" id="599730"/>
    <lineage>
        <taxon>Eukaryota</taxon>
        <taxon>Fungi</taxon>
        <taxon>Dikarya</taxon>
        <taxon>Ascomycota</taxon>
        <taxon>Saccharomycotina</taxon>
        <taxon>Saccharomycetes</taxon>
        <taxon>Phaffomycetales</taxon>
        <taxon>Wickerhamomycetaceae</taxon>
        <taxon>Wickerhamomyces</taxon>
    </lineage>
</organism>
<reference evidence="2" key="1">
    <citation type="journal article" date="2021" name="Open Biol.">
        <title>Shared evolutionary footprints suggest mitochondrial oxidative damage underlies multiple complex I losses in fungi.</title>
        <authorList>
            <person name="Schikora-Tamarit M.A."/>
            <person name="Marcet-Houben M."/>
            <person name="Nosek J."/>
            <person name="Gabaldon T."/>
        </authorList>
    </citation>
    <scope>NUCLEOTIDE SEQUENCE</scope>
    <source>
        <strain evidence="2">CBS2887</strain>
    </source>
</reference>
<dbReference type="Proteomes" id="UP000774326">
    <property type="component" value="Unassembled WGS sequence"/>
</dbReference>
<dbReference type="AlphaFoldDB" id="A0A9P8Q4D3"/>
<keyword evidence="1" id="KW-0812">Transmembrane</keyword>
<sequence length="126" mass="14015">MDFMLTCTVAFVIKSSSSKFLLVFVGSMESWIRFFCVFLLPFWVPSTTTARNHWPILNRWDNFGNSFVAAVETVADSSCSSSSSESSLSNSSNCFVIMSDILVIGTKPTKLSGRERTKSSLLMAWT</sequence>
<accession>A0A9P8Q4D3</accession>
<name>A0A9P8Q4D3_WICPI</name>
<reference evidence="2" key="2">
    <citation type="submission" date="2021-01" db="EMBL/GenBank/DDBJ databases">
        <authorList>
            <person name="Schikora-Tamarit M.A."/>
        </authorList>
    </citation>
    <scope>NUCLEOTIDE SEQUENCE</scope>
    <source>
        <strain evidence="2">CBS2887</strain>
    </source>
</reference>
<gene>
    <name evidence="2" type="ORF">WICPIJ_006254</name>
</gene>
<keyword evidence="1" id="KW-0472">Membrane</keyword>
<evidence type="ECO:0000313" key="3">
    <source>
        <dbReference type="Proteomes" id="UP000774326"/>
    </source>
</evidence>
<keyword evidence="1" id="KW-1133">Transmembrane helix</keyword>
<proteinExistence type="predicted"/>
<keyword evidence="3" id="KW-1185">Reference proteome</keyword>
<dbReference type="EMBL" id="JAEUBG010003411">
    <property type="protein sequence ID" value="KAH3682795.1"/>
    <property type="molecule type" value="Genomic_DNA"/>
</dbReference>
<feature type="transmembrane region" description="Helical" evidence="1">
    <location>
        <begin position="20"/>
        <end position="44"/>
    </location>
</feature>